<keyword evidence="4" id="KW-0131">Cell cycle</keyword>
<dbReference type="OrthoDB" id="5590282at2759"/>
<dbReference type="Gene3D" id="1.10.472.10">
    <property type="entry name" value="Cyclin-like"/>
    <property type="match status" value="2"/>
</dbReference>
<organism evidence="8 9">
    <name type="scientific">Mucuna pruriens</name>
    <name type="common">Velvet bean</name>
    <name type="synonym">Dolichos pruriens</name>
    <dbReference type="NCBI Taxonomy" id="157652"/>
    <lineage>
        <taxon>Eukaryota</taxon>
        <taxon>Viridiplantae</taxon>
        <taxon>Streptophyta</taxon>
        <taxon>Embryophyta</taxon>
        <taxon>Tracheophyta</taxon>
        <taxon>Spermatophyta</taxon>
        <taxon>Magnoliopsida</taxon>
        <taxon>eudicotyledons</taxon>
        <taxon>Gunneridae</taxon>
        <taxon>Pentapetalae</taxon>
        <taxon>rosids</taxon>
        <taxon>fabids</taxon>
        <taxon>Fabales</taxon>
        <taxon>Fabaceae</taxon>
        <taxon>Papilionoideae</taxon>
        <taxon>50 kb inversion clade</taxon>
        <taxon>NPAAA clade</taxon>
        <taxon>indigoferoid/millettioid clade</taxon>
        <taxon>Phaseoleae</taxon>
        <taxon>Mucuna</taxon>
    </lineage>
</organism>
<gene>
    <name evidence="8" type="primary">CYCA3-1</name>
    <name evidence="8" type="ORF">CR513_53018</name>
</gene>
<keyword evidence="9" id="KW-1185">Reference proteome</keyword>
<protein>
    <recommendedName>
        <fullName evidence="5">B-like cyclin</fullName>
    </recommendedName>
</protein>
<dbReference type="InterPro" id="IPR048258">
    <property type="entry name" value="Cyclins_cyclin-box"/>
</dbReference>
<evidence type="ECO:0000256" key="5">
    <source>
        <dbReference type="ARBA" id="ARBA00032263"/>
    </source>
</evidence>
<dbReference type="PROSITE" id="PS00292">
    <property type="entry name" value="CYCLINS"/>
    <property type="match status" value="1"/>
</dbReference>
<sequence length="184" mass="21304">MVLKEGANPNIHMEKKRRPMVNYIEKIQNDVTITMRGILVDWLVEVAEEYELLSDTLRLSVSYVDKVLSINPVSKPMLQLLGVSKYEENSPPHVEEFSFITDNTYCKAEVVCMEAEVLKALNFELGNPTVKTFSRRFTGIACENRKICKLLFVLLYFQASSLQFEFMSYYLAELSLLDYYCLKL</sequence>
<evidence type="ECO:0000256" key="2">
    <source>
        <dbReference type="ARBA" id="ARBA00022618"/>
    </source>
</evidence>
<accession>A0A371EQ46</accession>
<comment type="similarity">
    <text evidence="6">Belongs to the cyclin family.</text>
</comment>
<feature type="domain" description="Cyclin-like" evidence="7">
    <location>
        <begin position="41"/>
        <end position="119"/>
    </location>
</feature>
<comment type="caution">
    <text evidence="8">The sequence shown here is derived from an EMBL/GenBank/DDBJ whole genome shotgun (WGS) entry which is preliminary data.</text>
</comment>
<evidence type="ECO:0000313" key="9">
    <source>
        <dbReference type="Proteomes" id="UP000257109"/>
    </source>
</evidence>
<dbReference type="FunFam" id="1.10.472.10:FF:000001">
    <property type="entry name" value="G2/mitotic-specific cyclin"/>
    <property type="match status" value="1"/>
</dbReference>
<dbReference type="EMBL" id="QJKJ01012722">
    <property type="protein sequence ID" value="RDX68039.1"/>
    <property type="molecule type" value="Genomic_DNA"/>
</dbReference>
<dbReference type="InterPro" id="IPR039361">
    <property type="entry name" value="Cyclin"/>
</dbReference>
<dbReference type="Pfam" id="PF00134">
    <property type="entry name" value="Cyclin_N"/>
    <property type="match status" value="1"/>
</dbReference>
<name>A0A371EQ46_MUCPR</name>
<proteinExistence type="inferred from homology"/>
<dbReference type="Proteomes" id="UP000257109">
    <property type="component" value="Unassembled WGS sequence"/>
</dbReference>
<evidence type="ECO:0000256" key="6">
    <source>
        <dbReference type="RuleBase" id="RU000383"/>
    </source>
</evidence>
<evidence type="ECO:0000259" key="7">
    <source>
        <dbReference type="SMART" id="SM00385"/>
    </source>
</evidence>
<reference evidence="8" key="1">
    <citation type="submission" date="2018-05" db="EMBL/GenBank/DDBJ databases">
        <title>Draft genome of Mucuna pruriens seed.</title>
        <authorList>
            <person name="Nnadi N.E."/>
            <person name="Vos R."/>
            <person name="Hasami M.H."/>
            <person name="Devisetty U.K."/>
            <person name="Aguiy J.C."/>
        </authorList>
    </citation>
    <scope>NUCLEOTIDE SEQUENCE [LARGE SCALE GENOMIC DNA]</scope>
    <source>
        <strain evidence="8">JCA_2017</strain>
    </source>
</reference>
<dbReference type="SMART" id="SM00385">
    <property type="entry name" value="CYCLIN"/>
    <property type="match status" value="1"/>
</dbReference>
<evidence type="ECO:0000313" key="8">
    <source>
        <dbReference type="EMBL" id="RDX68039.1"/>
    </source>
</evidence>
<evidence type="ECO:0000256" key="1">
    <source>
        <dbReference type="ARBA" id="ARBA00011177"/>
    </source>
</evidence>
<feature type="non-terminal residue" evidence="8">
    <location>
        <position position="1"/>
    </location>
</feature>
<dbReference type="InterPro" id="IPR013763">
    <property type="entry name" value="Cyclin-like_dom"/>
</dbReference>
<dbReference type="SUPFAM" id="SSF47954">
    <property type="entry name" value="Cyclin-like"/>
    <property type="match status" value="1"/>
</dbReference>
<dbReference type="InterPro" id="IPR036915">
    <property type="entry name" value="Cyclin-like_sf"/>
</dbReference>
<dbReference type="AlphaFoldDB" id="A0A371EQ46"/>
<keyword evidence="2" id="KW-0132">Cell division</keyword>
<evidence type="ECO:0000256" key="3">
    <source>
        <dbReference type="ARBA" id="ARBA00023127"/>
    </source>
</evidence>
<evidence type="ECO:0000256" key="4">
    <source>
        <dbReference type="ARBA" id="ARBA00023306"/>
    </source>
</evidence>
<dbReference type="InterPro" id="IPR006671">
    <property type="entry name" value="Cyclin_N"/>
</dbReference>
<keyword evidence="3 6" id="KW-0195">Cyclin</keyword>
<dbReference type="GO" id="GO:0051301">
    <property type="term" value="P:cell division"/>
    <property type="evidence" value="ECO:0007669"/>
    <property type="project" value="UniProtKB-KW"/>
</dbReference>
<comment type="subunit">
    <text evidence="1">Interacts with the CDC2 protein kinase to form a serine/threonine kinase holoenzyme complex also known as maturation promoting factor (MPF). The cyclin subunit imparts substrate specificity to the complex.</text>
</comment>
<dbReference type="PANTHER" id="PTHR10177">
    <property type="entry name" value="CYCLINS"/>
    <property type="match status" value="1"/>
</dbReference>
<dbReference type="STRING" id="157652.A0A371EQ46"/>